<dbReference type="InterPro" id="IPR045054">
    <property type="entry name" value="P4HA-like"/>
</dbReference>
<dbReference type="InterPro" id="IPR006620">
    <property type="entry name" value="Pro_4_hyd_alph"/>
</dbReference>
<evidence type="ECO:0000256" key="4">
    <source>
        <dbReference type="ARBA" id="ARBA00023002"/>
    </source>
</evidence>
<evidence type="ECO:0000256" key="3">
    <source>
        <dbReference type="ARBA" id="ARBA00022964"/>
    </source>
</evidence>
<evidence type="ECO:0000256" key="1">
    <source>
        <dbReference type="ARBA" id="ARBA00001961"/>
    </source>
</evidence>
<dbReference type="AlphaFoldDB" id="A0A4Z1PS52"/>
<dbReference type="Proteomes" id="UP000298493">
    <property type="component" value="Unassembled WGS sequence"/>
</dbReference>
<dbReference type="GO" id="GO:0004656">
    <property type="term" value="F:procollagen-proline 4-dioxygenase activity"/>
    <property type="evidence" value="ECO:0007669"/>
    <property type="project" value="TreeGrafter"/>
</dbReference>
<accession>A0A4Z1PS52</accession>
<dbReference type="GO" id="GO:0005783">
    <property type="term" value="C:endoplasmic reticulum"/>
    <property type="evidence" value="ECO:0007669"/>
    <property type="project" value="TreeGrafter"/>
</dbReference>
<protein>
    <submittedName>
        <fullName evidence="7">Oxidoreductase domain-containing protein</fullName>
    </submittedName>
</protein>
<evidence type="ECO:0000256" key="5">
    <source>
        <dbReference type="ARBA" id="ARBA00023004"/>
    </source>
</evidence>
<evidence type="ECO:0000313" key="7">
    <source>
        <dbReference type="EMBL" id="TID26965.1"/>
    </source>
</evidence>
<keyword evidence="4" id="KW-0560">Oxidoreductase</keyword>
<gene>
    <name evidence="7" type="ORF">E6O75_ATG01458</name>
</gene>
<comment type="cofactor">
    <cofactor evidence="1">
        <name>L-ascorbate</name>
        <dbReference type="ChEBI" id="CHEBI:38290"/>
    </cofactor>
</comment>
<dbReference type="GO" id="GO:0031418">
    <property type="term" value="F:L-ascorbic acid binding"/>
    <property type="evidence" value="ECO:0007669"/>
    <property type="project" value="InterPro"/>
</dbReference>
<keyword evidence="8" id="KW-1185">Reference proteome</keyword>
<dbReference type="EMBL" id="SNSC02000002">
    <property type="protein sequence ID" value="TID26965.1"/>
    <property type="molecule type" value="Genomic_DNA"/>
</dbReference>
<comment type="caution">
    <text evidence="7">The sequence shown here is derived from an EMBL/GenBank/DDBJ whole genome shotgun (WGS) entry which is preliminary data.</text>
</comment>
<dbReference type="Pfam" id="PF13640">
    <property type="entry name" value="2OG-FeII_Oxy_3"/>
    <property type="match status" value="1"/>
</dbReference>
<organism evidence="7 8">
    <name type="scientific">Venturia nashicola</name>
    <dbReference type="NCBI Taxonomy" id="86259"/>
    <lineage>
        <taxon>Eukaryota</taxon>
        <taxon>Fungi</taxon>
        <taxon>Dikarya</taxon>
        <taxon>Ascomycota</taxon>
        <taxon>Pezizomycotina</taxon>
        <taxon>Dothideomycetes</taxon>
        <taxon>Pleosporomycetidae</taxon>
        <taxon>Venturiales</taxon>
        <taxon>Venturiaceae</taxon>
        <taxon>Venturia</taxon>
    </lineage>
</organism>
<feature type="domain" description="Prolyl 4-hydroxylase alpha subunit" evidence="6">
    <location>
        <begin position="47"/>
        <end position="258"/>
    </location>
</feature>
<keyword evidence="3" id="KW-0223">Dioxygenase</keyword>
<dbReference type="PANTHER" id="PTHR10869">
    <property type="entry name" value="PROLYL 4-HYDROXYLASE ALPHA SUBUNIT"/>
    <property type="match status" value="1"/>
</dbReference>
<evidence type="ECO:0000313" key="8">
    <source>
        <dbReference type="Proteomes" id="UP000298493"/>
    </source>
</evidence>
<dbReference type="SMART" id="SM00702">
    <property type="entry name" value="P4Hc"/>
    <property type="match status" value="1"/>
</dbReference>
<dbReference type="InterPro" id="IPR044862">
    <property type="entry name" value="Pro_4_hyd_alph_FE2OG_OXY"/>
</dbReference>
<dbReference type="STRING" id="86259.A0A4Z1PS52"/>
<reference evidence="7 8" key="1">
    <citation type="submission" date="2019-04" db="EMBL/GenBank/DDBJ databases">
        <title>High contiguity whole genome sequence and gene annotation resource for two Venturia nashicola isolates.</title>
        <authorList>
            <person name="Prokchorchik M."/>
            <person name="Won K."/>
            <person name="Lee Y."/>
            <person name="Choi E.D."/>
            <person name="Segonzac C."/>
            <person name="Sohn K.H."/>
        </authorList>
    </citation>
    <scope>NUCLEOTIDE SEQUENCE [LARGE SCALE GENOMIC DNA]</scope>
    <source>
        <strain evidence="7 8">PRI2</strain>
    </source>
</reference>
<dbReference type="Gene3D" id="2.60.120.620">
    <property type="entry name" value="q2cbj1_9rhob like domain"/>
    <property type="match status" value="1"/>
</dbReference>
<name>A0A4Z1PS52_9PEZI</name>
<keyword evidence="5" id="KW-0408">Iron</keyword>
<keyword evidence="2" id="KW-0479">Metal-binding</keyword>
<evidence type="ECO:0000259" key="6">
    <source>
        <dbReference type="SMART" id="SM00702"/>
    </source>
</evidence>
<dbReference type="PANTHER" id="PTHR10869:SF241">
    <property type="entry name" value="FE2OG DIOXYGENASE DOMAIN-CONTAINING PROTEIN"/>
    <property type="match status" value="1"/>
</dbReference>
<proteinExistence type="predicted"/>
<evidence type="ECO:0000256" key="2">
    <source>
        <dbReference type="ARBA" id="ARBA00022723"/>
    </source>
</evidence>
<sequence>MASQTSTSASALAPLPTDFLVGPPKDLAPRISKIDFAETELPEYAGLYAIVIDNIFTIQECEELVCLAEAQTNGKGWERAMVNIGGGRQAMYEDTRKCGRIIFDSPELASRMWERVAPLIPEILRLEGEPQVMGWGPVKRGEVWKCVGLNERLRFLKYVGGEFFKAHCDGCYEAPTKERSYYTLHLYLNDTEHQPSHSESNSEPLVGGATTFFGDTMRTRLDVEPKIGRVLVFQQRGLLHAGDDVVSGVKLTLRTDVMYEKSGEVAENREVVKDMAKKQPAWVNRKS</sequence>
<dbReference type="GO" id="GO:0005506">
    <property type="term" value="F:iron ion binding"/>
    <property type="evidence" value="ECO:0007669"/>
    <property type="project" value="InterPro"/>
</dbReference>